<evidence type="ECO:0000313" key="1">
    <source>
        <dbReference type="EMBL" id="KAI3767321.1"/>
    </source>
</evidence>
<evidence type="ECO:0000313" key="2">
    <source>
        <dbReference type="Proteomes" id="UP001055811"/>
    </source>
</evidence>
<reference evidence="2" key="1">
    <citation type="journal article" date="2022" name="Mol. Ecol. Resour.">
        <title>The genomes of chicory, endive, great burdock and yacon provide insights into Asteraceae palaeo-polyploidization history and plant inulin production.</title>
        <authorList>
            <person name="Fan W."/>
            <person name="Wang S."/>
            <person name="Wang H."/>
            <person name="Wang A."/>
            <person name="Jiang F."/>
            <person name="Liu H."/>
            <person name="Zhao H."/>
            <person name="Xu D."/>
            <person name="Zhang Y."/>
        </authorList>
    </citation>
    <scope>NUCLEOTIDE SEQUENCE [LARGE SCALE GENOMIC DNA]</scope>
    <source>
        <strain evidence="2">cv. Punajuju</strain>
    </source>
</reference>
<accession>A0ACB9F9F9</accession>
<protein>
    <submittedName>
        <fullName evidence="1">Uncharacterized protein</fullName>
    </submittedName>
</protein>
<dbReference type="Proteomes" id="UP001055811">
    <property type="component" value="Linkage Group LG03"/>
</dbReference>
<keyword evidence="2" id="KW-1185">Reference proteome</keyword>
<gene>
    <name evidence="1" type="ORF">L2E82_17416</name>
</gene>
<reference evidence="1 2" key="2">
    <citation type="journal article" date="2022" name="Mol. Ecol. Resour.">
        <title>The genomes of chicory, endive, great burdock and yacon provide insights into Asteraceae paleo-polyploidization history and plant inulin production.</title>
        <authorList>
            <person name="Fan W."/>
            <person name="Wang S."/>
            <person name="Wang H."/>
            <person name="Wang A."/>
            <person name="Jiang F."/>
            <person name="Liu H."/>
            <person name="Zhao H."/>
            <person name="Xu D."/>
            <person name="Zhang Y."/>
        </authorList>
    </citation>
    <scope>NUCLEOTIDE SEQUENCE [LARGE SCALE GENOMIC DNA]</scope>
    <source>
        <strain evidence="2">cv. Punajuju</strain>
        <tissue evidence="1">Leaves</tissue>
    </source>
</reference>
<sequence length="126" mass="14892">MPFSFYLLHRPTSLLIRLLLQLIWFLLVLDLYSQDIRTPVSKSDCRFLLIFLIALDNVAFKYACSFLTEMCKLWPPAASIMLPYIEIETCAESRWRKIKWSKYLQKADGERKDVVKIVYVASYFIV</sequence>
<proteinExistence type="predicted"/>
<name>A0ACB9F9F9_CICIN</name>
<organism evidence="1 2">
    <name type="scientific">Cichorium intybus</name>
    <name type="common">Chicory</name>
    <dbReference type="NCBI Taxonomy" id="13427"/>
    <lineage>
        <taxon>Eukaryota</taxon>
        <taxon>Viridiplantae</taxon>
        <taxon>Streptophyta</taxon>
        <taxon>Embryophyta</taxon>
        <taxon>Tracheophyta</taxon>
        <taxon>Spermatophyta</taxon>
        <taxon>Magnoliopsida</taxon>
        <taxon>eudicotyledons</taxon>
        <taxon>Gunneridae</taxon>
        <taxon>Pentapetalae</taxon>
        <taxon>asterids</taxon>
        <taxon>campanulids</taxon>
        <taxon>Asterales</taxon>
        <taxon>Asteraceae</taxon>
        <taxon>Cichorioideae</taxon>
        <taxon>Cichorieae</taxon>
        <taxon>Cichoriinae</taxon>
        <taxon>Cichorium</taxon>
    </lineage>
</organism>
<comment type="caution">
    <text evidence="1">The sequence shown here is derived from an EMBL/GenBank/DDBJ whole genome shotgun (WGS) entry which is preliminary data.</text>
</comment>
<dbReference type="EMBL" id="CM042011">
    <property type="protein sequence ID" value="KAI3767321.1"/>
    <property type="molecule type" value="Genomic_DNA"/>
</dbReference>